<evidence type="ECO:0000256" key="7">
    <source>
        <dbReference type="SAM" id="Phobius"/>
    </source>
</evidence>
<dbReference type="InterPro" id="IPR002523">
    <property type="entry name" value="MgTranspt_CorA/ZnTranspt_ZntB"/>
</dbReference>
<accession>A0A5M3MB03</accession>
<feature type="transmembrane region" description="Helical" evidence="7">
    <location>
        <begin position="503"/>
        <end position="523"/>
    </location>
</feature>
<comment type="caution">
    <text evidence="8">The sequence shown here is derived from an EMBL/GenBank/DDBJ whole genome shotgun (WGS) entry which is preliminary data.</text>
</comment>
<evidence type="ECO:0000256" key="6">
    <source>
        <dbReference type="SAM" id="MobiDB-lite"/>
    </source>
</evidence>
<dbReference type="OrthoDB" id="3231000at2759"/>
<evidence type="ECO:0000313" key="9">
    <source>
        <dbReference type="Proteomes" id="UP000053558"/>
    </source>
</evidence>
<dbReference type="GO" id="GO:0015095">
    <property type="term" value="F:magnesium ion transmembrane transporter activity"/>
    <property type="evidence" value="ECO:0007669"/>
    <property type="project" value="TreeGrafter"/>
</dbReference>
<dbReference type="AlphaFoldDB" id="A0A5M3MB03"/>
<reference evidence="9" key="1">
    <citation type="journal article" date="2012" name="Science">
        <title>The Paleozoic origin of enzymatic lignin decomposition reconstructed from 31 fungal genomes.</title>
        <authorList>
            <person name="Floudas D."/>
            <person name="Binder M."/>
            <person name="Riley R."/>
            <person name="Barry K."/>
            <person name="Blanchette R.A."/>
            <person name="Henrissat B."/>
            <person name="Martinez A.T."/>
            <person name="Otillar R."/>
            <person name="Spatafora J.W."/>
            <person name="Yadav J.S."/>
            <person name="Aerts A."/>
            <person name="Benoit I."/>
            <person name="Boyd A."/>
            <person name="Carlson A."/>
            <person name="Copeland A."/>
            <person name="Coutinho P.M."/>
            <person name="de Vries R.P."/>
            <person name="Ferreira P."/>
            <person name="Findley K."/>
            <person name="Foster B."/>
            <person name="Gaskell J."/>
            <person name="Glotzer D."/>
            <person name="Gorecki P."/>
            <person name="Heitman J."/>
            <person name="Hesse C."/>
            <person name="Hori C."/>
            <person name="Igarashi K."/>
            <person name="Jurgens J.A."/>
            <person name="Kallen N."/>
            <person name="Kersten P."/>
            <person name="Kohler A."/>
            <person name="Kuees U."/>
            <person name="Kumar T.K.A."/>
            <person name="Kuo A."/>
            <person name="LaButti K."/>
            <person name="Larrondo L.F."/>
            <person name="Lindquist E."/>
            <person name="Ling A."/>
            <person name="Lombard V."/>
            <person name="Lucas S."/>
            <person name="Lundell T."/>
            <person name="Martin R."/>
            <person name="McLaughlin D.J."/>
            <person name="Morgenstern I."/>
            <person name="Morin E."/>
            <person name="Murat C."/>
            <person name="Nagy L.G."/>
            <person name="Nolan M."/>
            <person name="Ohm R.A."/>
            <person name="Patyshakuliyeva A."/>
            <person name="Rokas A."/>
            <person name="Ruiz-Duenas F.J."/>
            <person name="Sabat G."/>
            <person name="Salamov A."/>
            <person name="Samejima M."/>
            <person name="Schmutz J."/>
            <person name="Slot J.C."/>
            <person name="St John F."/>
            <person name="Stenlid J."/>
            <person name="Sun H."/>
            <person name="Sun S."/>
            <person name="Syed K."/>
            <person name="Tsang A."/>
            <person name="Wiebenga A."/>
            <person name="Young D."/>
            <person name="Pisabarro A."/>
            <person name="Eastwood D.C."/>
            <person name="Martin F."/>
            <person name="Cullen D."/>
            <person name="Grigoriev I.V."/>
            <person name="Hibbett D.S."/>
        </authorList>
    </citation>
    <scope>NUCLEOTIDE SEQUENCE [LARGE SCALE GENOMIC DNA]</scope>
    <source>
        <strain evidence="9">RWD-64-598 SS2</strain>
    </source>
</reference>
<comment type="subcellular location">
    <subcellularLocation>
        <location evidence="1">Cell membrane</location>
        <topology evidence="1">Multi-pass membrane protein</topology>
    </subcellularLocation>
</comment>
<dbReference type="Pfam" id="PF01544">
    <property type="entry name" value="CorA"/>
    <property type="match status" value="2"/>
</dbReference>
<dbReference type="RefSeq" id="XP_007773973.1">
    <property type="nucleotide sequence ID" value="XM_007775783.1"/>
</dbReference>
<feature type="transmembrane region" description="Helical" evidence="7">
    <location>
        <begin position="1126"/>
        <end position="1146"/>
    </location>
</feature>
<dbReference type="GO" id="GO:0050897">
    <property type="term" value="F:cobalt ion binding"/>
    <property type="evidence" value="ECO:0007669"/>
    <property type="project" value="TreeGrafter"/>
</dbReference>
<feature type="coiled-coil region" evidence="5">
    <location>
        <begin position="439"/>
        <end position="473"/>
    </location>
</feature>
<keyword evidence="9" id="KW-1185">Reference proteome</keyword>
<sequence length="1245" mass="142697">MTTRSDPRRRPERKGRPAIRALAEGGLSTATRPTASPTPSERRSLRTRIPAPRYRHAAPSAPWPWMEFGSYRDAPVSMENVADFPDHPEWNGYPQSLFGNWKATQVARSKMLTNLPAEGKCAVFKVDVQRDGMFKEYDPDPITVEKNYDEFWHKLSHEMEQRDEDVRVRALFIHNMTLPVLKMLGTNYNIEPFFFSSSTNWIPSRYQEDVQESGDHITVTLPFLRAVIDPAVKLTQEQLARVPLDESCMPKSKPWKKKKGQGQQEEKETYDIDTLAPLTLRSTGRVLLQDLLALHMVRTMDSCTVVSYHPNKGGRTSARHLQDVFQKAGESVYWNKIFEKSNDPTFCFLAMMWYAAYAWDEALEVLYAHITWLETEVITTNDFNLTRELHAINAHLLHYSSLLSDFRLSVQFIENTPHPGLVNDPEGAGLLPSTTGKKKTLMERECANLMMEIERLEALRETQNRRLKNVMDLAFATVNIEDSKRMRRLTEATVRDSAAMKQISYLTMIFLPASFVAAVFGMNVKEINEGSLESLAHYAEAAVIMTLITIWVVVALQKYSPLHATEGDRFWRRIAWPGYFVYRHTKRSLDMRTQRREEDMEGKGHDLEGRLDEEDDYGDETLDENGDIEDVWNDHLRDEKRDTGAASSLLTSASEVSGKPPPPPVTSGTMMSRADDGLLTPVLRYRHAAPSGPWPWMDFNADISAMTPEVEGPPPDPVNPWKGYPQSLFGNWTPEQVKRSKMFSNLSHKDPDATCSVYNVDVLKGGKFAGVESYNVNVGQDEERFWKVVQEERPSDVRVRALFVEDMSPPVLKMLGTKFVIEPFFFTSSANWIPSRYQEGVDTGQGDHITITLPFIRAMHNPMTVPPSPTSEPDDNAPARALASKMVSVYDEQQVIDTQASLTLRSTDDILLLDLLALHMVRTPGSSTIISYHPGHKWQRVSAKRLHMLFYKAGQSVYWRKIFEKTDDPTFMLLAILWYAVYAWDEAFEILYRHVNWLESRVLTTNDIHLTRELHVIQAHLLHYTSLLSDFSKSVNFVRKTEHPGLAKICPDEDKLKLSRELLEKECNNLLSEIERLEGRRAMQSSRLKNVMELAFATVNIEDSKDMRRLTEATVRDSAAMKQISYLTMIFLPANFTATVFGMNVVEINDGSHESLRNYIIATVILTTMTMWLIVAFQQFSPFHEEGDPLYRRILWPGLYLRRRYQRRREQQRVMNNLATSAKGMQDLEKLDALHIETIEMPSLR</sequence>
<feature type="compositionally biased region" description="Low complexity" evidence="6">
    <location>
        <begin position="28"/>
        <end position="39"/>
    </location>
</feature>
<dbReference type="OMA" id="SHITYFE"/>
<feature type="transmembrane region" description="Helical" evidence="7">
    <location>
        <begin position="1158"/>
        <end position="1177"/>
    </location>
</feature>
<feature type="region of interest" description="Disordered" evidence="6">
    <location>
        <begin position="1"/>
        <end position="45"/>
    </location>
</feature>
<keyword evidence="4 7" id="KW-0472">Membrane</keyword>
<dbReference type="GeneID" id="19202270"/>
<dbReference type="EMBL" id="JH711587">
    <property type="protein sequence ID" value="EIW75980.1"/>
    <property type="molecule type" value="Genomic_DNA"/>
</dbReference>
<name>A0A5M3MB03_CONPW</name>
<keyword evidence="3 7" id="KW-1133">Transmembrane helix</keyword>
<feature type="compositionally biased region" description="Low complexity" evidence="6">
    <location>
        <begin position="645"/>
        <end position="654"/>
    </location>
</feature>
<evidence type="ECO:0000256" key="2">
    <source>
        <dbReference type="ARBA" id="ARBA00022692"/>
    </source>
</evidence>
<feature type="region of interest" description="Disordered" evidence="6">
    <location>
        <begin position="592"/>
        <end position="626"/>
    </location>
</feature>
<organism evidence="8 9">
    <name type="scientific">Coniophora puteana (strain RWD-64-598)</name>
    <name type="common">Brown rot fungus</name>
    <dbReference type="NCBI Taxonomy" id="741705"/>
    <lineage>
        <taxon>Eukaryota</taxon>
        <taxon>Fungi</taxon>
        <taxon>Dikarya</taxon>
        <taxon>Basidiomycota</taxon>
        <taxon>Agaricomycotina</taxon>
        <taxon>Agaricomycetes</taxon>
        <taxon>Agaricomycetidae</taxon>
        <taxon>Boletales</taxon>
        <taxon>Coniophorineae</taxon>
        <taxon>Coniophoraceae</taxon>
        <taxon>Coniophora</taxon>
    </lineage>
</organism>
<proteinExistence type="predicted"/>
<evidence type="ECO:0000256" key="4">
    <source>
        <dbReference type="ARBA" id="ARBA00023136"/>
    </source>
</evidence>
<feature type="transmembrane region" description="Helical" evidence="7">
    <location>
        <begin position="535"/>
        <end position="556"/>
    </location>
</feature>
<dbReference type="PANTHER" id="PTHR46494:SF1">
    <property type="entry name" value="CORA FAMILY METAL ION TRANSPORTER (EUROFUNG)"/>
    <property type="match status" value="1"/>
</dbReference>
<dbReference type="KEGG" id="cput:CONPUDRAFT_147030"/>
<dbReference type="PANTHER" id="PTHR46494">
    <property type="entry name" value="CORA FAMILY METAL ION TRANSPORTER (EUROFUNG)"/>
    <property type="match status" value="1"/>
</dbReference>
<dbReference type="GO" id="GO:0015087">
    <property type="term" value="F:cobalt ion transmembrane transporter activity"/>
    <property type="evidence" value="ECO:0007669"/>
    <property type="project" value="TreeGrafter"/>
</dbReference>
<keyword evidence="5" id="KW-0175">Coiled coil</keyword>
<gene>
    <name evidence="8" type="ORF">CONPUDRAFT_147030</name>
</gene>
<evidence type="ECO:0000256" key="5">
    <source>
        <dbReference type="SAM" id="Coils"/>
    </source>
</evidence>
<dbReference type="GO" id="GO:0005886">
    <property type="term" value="C:plasma membrane"/>
    <property type="evidence" value="ECO:0007669"/>
    <property type="project" value="UniProtKB-SubCell"/>
</dbReference>
<evidence type="ECO:0000313" key="8">
    <source>
        <dbReference type="EMBL" id="EIW75980.1"/>
    </source>
</evidence>
<feature type="compositionally biased region" description="Acidic residues" evidence="6">
    <location>
        <begin position="611"/>
        <end position="626"/>
    </location>
</feature>
<dbReference type="SUPFAM" id="SSF144083">
    <property type="entry name" value="Magnesium transport protein CorA, transmembrane region"/>
    <property type="match status" value="2"/>
</dbReference>
<feature type="coiled-coil region" evidence="5">
    <location>
        <begin position="1053"/>
        <end position="1080"/>
    </location>
</feature>
<protein>
    <recommendedName>
        <fullName evidence="10">Cora-domain-containing protein</fullName>
    </recommendedName>
</protein>
<keyword evidence="2 7" id="KW-0812">Transmembrane</keyword>
<dbReference type="Proteomes" id="UP000053558">
    <property type="component" value="Unassembled WGS sequence"/>
</dbReference>
<feature type="compositionally biased region" description="Basic and acidic residues" evidence="6">
    <location>
        <begin position="592"/>
        <end position="610"/>
    </location>
</feature>
<feature type="region of interest" description="Disordered" evidence="6">
    <location>
        <begin position="642"/>
        <end position="671"/>
    </location>
</feature>
<dbReference type="Gene3D" id="1.20.58.340">
    <property type="entry name" value="Magnesium transport protein CorA, transmembrane region"/>
    <property type="match status" value="2"/>
</dbReference>
<dbReference type="GO" id="GO:0000287">
    <property type="term" value="F:magnesium ion binding"/>
    <property type="evidence" value="ECO:0007669"/>
    <property type="project" value="TreeGrafter"/>
</dbReference>
<evidence type="ECO:0008006" key="10">
    <source>
        <dbReference type="Google" id="ProtNLM"/>
    </source>
</evidence>
<evidence type="ECO:0000256" key="1">
    <source>
        <dbReference type="ARBA" id="ARBA00004651"/>
    </source>
</evidence>
<evidence type="ECO:0000256" key="3">
    <source>
        <dbReference type="ARBA" id="ARBA00022989"/>
    </source>
</evidence>
<dbReference type="InterPro" id="IPR045863">
    <property type="entry name" value="CorA_TM1_TM2"/>
</dbReference>